<reference evidence="2" key="1">
    <citation type="submission" date="2022-11" db="UniProtKB">
        <authorList>
            <consortium name="WormBaseParasite"/>
        </authorList>
    </citation>
    <scope>IDENTIFICATION</scope>
</reference>
<dbReference type="WBParaSite" id="JU765_v2.g434.t1">
    <property type="protein sequence ID" value="JU765_v2.g434.t1"/>
    <property type="gene ID" value="JU765_v2.g434"/>
</dbReference>
<proteinExistence type="predicted"/>
<sequence length="801" mass="92296">MFKRLSGTTTSLWKPKNLHSIEYLKYLHGVLFKNKVVTDGNRDIVVEALRLLAEVLVWGDQNEPGIFDFFLEKQMHQHFHNIMNQKCHISVHVQLLQTLNIIFENMRNESALYFLLSNNNVNCVIQYDFDFSNEDVMAYFISFLKTLSLKLNAKTVHFFFNEASGEFPLLTVSLKQFYNDEPMVRTAIRTITLSIYRIDDESVQHFIYKQLSEFLPNLMQFIVDKIVRMDTFIRSAQNETSNQDRLASMIDEQIGFLNYFADIFNSNCLKLSELLLDCFVTMILEPLFLLPLMLPYESGAILLCRASCFFFLTNILLCIDDANVIQSTLQPLLFGNENEVRREYRVDDKGQFKMSVREIVPIPTKLLFYRRLNETITLDYDHQSEFFALLFLNAIYQKLSHSMPNLLEAAQIPHSGKCPTMNPELQAIFISFLRRLSKPVRHLIRPISMFLFTVITRRAVIGLTPDTEWEQEIVTTTEETMKSLIKFLEPEIFMRDDFLDLFEEEYYRIERMDLKMDNVAIDPVLLLPPICIKNNAQNLSKDLPYDAEDDVRIRLQLYFILRKFHLDLTGQQETKLPLIPKIQNIVEVSDCIDLSNSDLLMCSIKQKNGKTEVNSPSKALVTDQFNFILAETHLNKFGYGVVTNVGKLENVKIESADRNSINVVINDPRTRFTFNDKPIFEGTLVFADNIRAFSAKQRLTTARKNAREFKIKLIYEVFGIKEYKLNSPVNVVTIPINGRAPGSVFRIGMHPSASSPNTTTTGLNFATTFSSLPSNTGSKDTIGSDNDSKTKSGYVYPIKDL</sequence>
<evidence type="ECO:0000313" key="2">
    <source>
        <dbReference type="WBParaSite" id="JU765_v2.g434.t1"/>
    </source>
</evidence>
<evidence type="ECO:0000313" key="1">
    <source>
        <dbReference type="Proteomes" id="UP000887576"/>
    </source>
</evidence>
<accession>A0AC34R876</accession>
<name>A0AC34R876_9BILA</name>
<organism evidence="1 2">
    <name type="scientific">Panagrolaimus sp. JU765</name>
    <dbReference type="NCBI Taxonomy" id="591449"/>
    <lineage>
        <taxon>Eukaryota</taxon>
        <taxon>Metazoa</taxon>
        <taxon>Ecdysozoa</taxon>
        <taxon>Nematoda</taxon>
        <taxon>Chromadorea</taxon>
        <taxon>Rhabditida</taxon>
        <taxon>Tylenchina</taxon>
        <taxon>Panagrolaimomorpha</taxon>
        <taxon>Panagrolaimoidea</taxon>
        <taxon>Panagrolaimidae</taxon>
        <taxon>Panagrolaimus</taxon>
    </lineage>
</organism>
<dbReference type="Proteomes" id="UP000887576">
    <property type="component" value="Unplaced"/>
</dbReference>
<protein>
    <submittedName>
        <fullName evidence="2">FPL domain-containing protein</fullName>
    </submittedName>
</protein>